<keyword evidence="3 13" id="KW-0328">Glycosyltransferase</keyword>
<evidence type="ECO:0000256" key="2">
    <source>
        <dbReference type="ARBA" id="ARBA00022475"/>
    </source>
</evidence>
<dbReference type="InterPro" id="IPR029044">
    <property type="entry name" value="Nucleotide-diphossugar_trans"/>
</dbReference>
<dbReference type="GO" id="GO:0016757">
    <property type="term" value="F:glycosyltransferase activity"/>
    <property type="evidence" value="ECO:0007669"/>
    <property type="project" value="UniProtKB-KW"/>
</dbReference>
<dbReference type="InterPro" id="IPR001173">
    <property type="entry name" value="Glyco_trans_2-like"/>
</dbReference>
<keyword evidence="14" id="KW-1185">Reference proteome</keyword>
<reference evidence="13" key="2">
    <citation type="submission" date="2023-11" db="EMBL/GenBank/DDBJ databases">
        <title>MicrobeMod: A computational toolkit for identifying prokaryotic methylation and restriction-modification with nanopore sequencing.</title>
        <authorList>
            <person name="Crits-Christoph A."/>
            <person name="Kang S.C."/>
            <person name="Lee H."/>
            <person name="Ostrov N."/>
        </authorList>
    </citation>
    <scope>NUCLEOTIDE SEQUENCE</scope>
    <source>
        <strain evidence="13">ATCC 51242</strain>
    </source>
</reference>
<dbReference type="EMBL" id="CP007514">
    <property type="protein sequence ID" value="AHY47344.1"/>
    <property type="molecule type" value="Genomic_DNA"/>
</dbReference>
<evidence type="ECO:0000256" key="3">
    <source>
        <dbReference type="ARBA" id="ARBA00022676"/>
    </source>
</evidence>
<evidence type="ECO:0000259" key="11">
    <source>
        <dbReference type="Pfam" id="PF00535"/>
    </source>
</evidence>
<sequence>MILPAPEPALRVSVTVPAKNEENLIGRCLVALATQVGVRPQEYEVLLVLDSCTDATEERAREVAARHPDLRLHFLQGPGIGVGFARRTGMEAACSRLHAAGRPDGLVASTDADSVVAPDWISSQIRLAERGAEAIGGRILLECGGSSLPEAALGWYERQAEARFRRVLSLARGDLSEHWQFSGASLSLRAGTYRRIGGLPSTRDLEDEGLERALEDAGVGIHRSLAVRVTTSARTAGRASRGLAHDLAAHVGNGASPGPERPGTPHPVE</sequence>
<dbReference type="Proteomes" id="UP000025229">
    <property type="component" value="Chromosome"/>
</dbReference>
<evidence type="ECO:0000313" key="14">
    <source>
        <dbReference type="Proteomes" id="UP000025229"/>
    </source>
</evidence>
<dbReference type="SUPFAM" id="SSF53448">
    <property type="entry name" value="Nucleotide-diphospho-sugar transferases"/>
    <property type="match status" value="1"/>
</dbReference>
<keyword evidence="2" id="KW-1003">Cell membrane</keyword>
<feature type="region of interest" description="Disordered" evidence="10">
    <location>
        <begin position="249"/>
        <end position="269"/>
    </location>
</feature>
<reference evidence="12 14" key="1">
    <citation type="submission" date="2014-03" db="EMBL/GenBank/DDBJ databases">
        <title>Complete genome sequence of the Radio-Resistant Rubrobacter radiotolerans RSPS-4.</title>
        <authorList>
            <person name="Egas C.C."/>
            <person name="Barroso C.C."/>
            <person name="Froufe H.J.C."/>
            <person name="Pacheco J.J."/>
            <person name="Albuquerque L.L."/>
            <person name="da Costa M.M.S."/>
        </authorList>
    </citation>
    <scope>NUCLEOTIDE SEQUENCE [LARGE SCALE GENOMIC DNA]</scope>
    <source>
        <strain evidence="12 14">RSPS-4</strain>
    </source>
</reference>
<dbReference type="Gene3D" id="3.90.550.10">
    <property type="entry name" value="Spore Coat Polysaccharide Biosynthesis Protein SpsA, Chain A"/>
    <property type="match status" value="1"/>
</dbReference>
<feature type="compositionally biased region" description="Pro residues" evidence="10">
    <location>
        <begin position="259"/>
        <end position="269"/>
    </location>
</feature>
<evidence type="ECO:0000256" key="4">
    <source>
        <dbReference type="ARBA" id="ARBA00022679"/>
    </source>
</evidence>
<comment type="pathway">
    <text evidence="7">Carotenoid biosynthesis; staphyloxanthin biosynthesis; staphyloxanthin from farnesyl diphosphate: step 4/5.</text>
</comment>
<evidence type="ECO:0000256" key="7">
    <source>
        <dbReference type="ARBA" id="ARBA00037904"/>
    </source>
</evidence>
<evidence type="ECO:0000256" key="6">
    <source>
        <dbReference type="ARBA" id="ARBA00037281"/>
    </source>
</evidence>
<keyword evidence="4 12" id="KW-0808">Transferase</keyword>
<organism evidence="12 14">
    <name type="scientific">Rubrobacter radiotolerans</name>
    <name type="common">Arthrobacter radiotolerans</name>
    <dbReference type="NCBI Taxonomy" id="42256"/>
    <lineage>
        <taxon>Bacteria</taxon>
        <taxon>Bacillati</taxon>
        <taxon>Actinomycetota</taxon>
        <taxon>Rubrobacteria</taxon>
        <taxon>Rubrobacterales</taxon>
        <taxon>Rubrobacteraceae</taxon>
        <taxon>Rubrobacter</taxon>
    </lineage>
</organism>
<dbReference type="RefSeq" id="WP_051589685.1">
    <property type="nucleotide sequence ID" value="NZ_CP007514.1"/>
</dbReference>
<dbReference type="Pfam" id="PF00535">
    <property type="entry name" value="Glycos_transf_2"/>
    <property type="match status" value="1"/>
</dbReference>
<evidence type="ECO:0000256" key="1">
    <source>
        <dbReference type="ARBA" id="ARBA00004236"/>
    </source>
</evidence>
<dbReference type="KEGG" id="rrd:RradSPS_2061"/>
<gene>
    <name evidence="12" type="ORF">RradSPS_2061</name>
    <name evidence="13" type="ORF">SIL72_12020</name>
</gene>
<feature type="domain" description="Glycosyltransferase 2-like" evidence="11">
    <location>
        <begin position="13"/>
        <end position="151"/>
    </location>
</feature>
<dbReference type="GO" id="GO:0005886">
    <property type="term" value="C:plasma membrane"/>
    <property type="evidence" value="ECO:0007669"/>
    <property type="project" value="UniProtKB-SubCell"/>
</dbReference>
<dbReference type="STRING" id="42256.RradSPS_2061"/>
<name>A0A023X5J5_RUBRA</name>
<comment type="subcellular location">
    <subcellularLocation>
        <location evidence="1">Cell membrane</location>
    </subcellularLocation>
</comment>
<evidence type="ECO:0000256" key="10">
    <source>
        <dbReference type="SAM" id="MobiDB-lite"/>
    </source>
</evidence>
<dbReference type="HOGENOM" id="CLU_025996_17_1_11"/>
<dbReference type="PANTHER" id="PTHR43646">
    <property type="entry name" value="GLYCOSYLTRANSFERASE"/>
    <property type="match status" value="1"/>
</dbReference>
<proteinExistence type="inferred from homology"/>
<dbReference type="OrthoDB" id="9802632at2"/>
<comment type="function">
    <text evidence="6">Catalyzes the glycosylation of 4,4'-diaponeurosporenoate, i.e. the esterification of glucose at the C1'' position with the carboxyl group of 4,4'-diaponeurosporenic acid, to form glycosyl-4,4'-diaponeurosporenoate. This is a step in the biosynthesis of staphyloxanthin, an orange pigment present in most staphylococci strains.</text>
</comment>
<evidence type="ECO:0000256" key="5">
    <source>
        <dbReference type="ARBA" id="ARBA00023136"/>
    </source>
</evidence>
<accession>A0A023X5J5</accession>
<evidence type="ECO:0000313" key="12">
    <source>
        <dbReference type="EMBL" id="AHY47344.1"/>
    </source>
</evidence>
<comment type="similarity">
    <text evidence="8">Belongs to the glycosyltransferase 2 family. CrtQ subfamily.</text>
</comment>
<dbReference type="CDD" id="cd00761">
    <property type="entry name" value="Glyco_tranf_GTA_type"/>
    <property type="match status" value="1"/>
</dbReference>
<evidence type="ECO:0000256" key="9">
    <source>
        <dbReference type="ARBA" id="ARBA00040345"/>
    </source>
</evidence>
<protein>
    <recommendedName>
        <fullName evidence="9">4,4'-diaponeurosporenoate glycosyltransferase</fullName>
    </recommendedName>
</protein>
<dbReference type="eggNOG" id="COG1215">
    <property type="taxonomic scope" value="Bacteria"/>
</dbReference>
<dbReference type="EMBL" id="JAWXXX010000001">
    <property type="protein sequence ID" value="MDX5894748.1"/>
    <property type="molecule type" value="Genomic_DNA"/>
</dbReference>
<evidence type="ECO:0000256" key="8">
    <source>
        <dbReference type="ARBA" id="ARBA00038120"/>
    </source>
</evidence>
<dbReference type="AlphaFoldDB" id="A0A023X5J5"/>
<dbReference type="PANTHER" id="PTHR43646:SF2">
    <property type="entry name" value="GLYCOSYLTRANSFERASE 2-LIKE DOMAIN-CONTAINING PROTEIN"/>
    <property type="match status" value="1"/>
</dbReference>
<dbReference type="Proteomes" id="UP001281130">
    <property type="component" value="Unassembled WGS sequence"/>
</dbReference>
<evidence type="ECO:0000313" key="13">
    <source>
        <dbReference type="EMBL" id="MDX5894748.1"/>
    </source>
</evidence>
<keyword evidence="5" id="KW-0472">Membrane</keyword>